<keyword evidence="7" id="KW-0175">Coiled coil</keyword>
<dbReference type="GO" id="GO:0005886">
    <property type="term" value="C:plasma membrane"/>
    <property type="evidence" value="ECO:0007669"/>
    <property type="project" value="UniProtKB-SubCell"/>
</dbReference>
<evidence type="ECO:0000256" key="8">
    <source>
        <dbReference type="SAM" id="Phobius"/>
    </source>
</evidence>
<evidence type="ECO:0000313" key="10">
    <source>
        <dbReference type="EMBL" id="AZR73917.1"/>
    </source>
</evidence>
<dbReference type="KEGG" id="aft:BBF96_11255"/>
<gene>
    <name evidence="10" type="ORF">BBF96_11255</name>
</gene>
<keyword evidence="6 8" id="KW-0472">Membrane</keyword>
<dbReference type="InterPro" id="IPR003856">
    <property type="entry name" value="LPS_length_determ_N"/>
</dbReference>
<evidence type="ECO:0000313" key="11">
    <source>
        <dbReference type="Proteomes" id="UP000267250"/>
    </source>
</evidence>
<dbReference type="Proteomes" id="UP000267250">
    <property type="component" value="Chromosome"/>
</dbReference>
<evidence type="ECO:0000256" key="5">
    <source>
        <dbReference type="ARBA" id="ARBA00022989"/>
    </source>
</evidence>
<dbReference type="EMBL" id="CP016379">
    <property type="protein sequence ID" value="AZR73917.1"/>
    <property type="molecule type" value="Genomic_DNA"/>
</dbReference>
<protein>
    <recommendedName>
        <fullName evidence="9">Polysaccharide chain length determinant N-terminal domain-containing protein</fullName>
    </recommendedName>
</protein>
<feature type="transmembrane region" description="Helical" evidence="8">
    <location>
        <begin position="296"/>
        <end position="317"/>
    </location>
</feature>
<comment type="subcellular location">
    <subcellularLocation>
        <location evidence="1">Cell membrane</location>
        <topology evidence="1">Multi-pass membrane protein</topology>
    </subcellularLocation>
</comment>
<keyword evidence="4 8" id="KW-0812">Transmembrane</keyword>
<dbReference type="PANTHER" id="PTHR32309">
    <property type="entry name" value="TYROSINE-PROTEIN KINASE"/>
    <property type="match status" value="1"/>
</dbReference>
<dbReference type="PANTHER" id="PTHR32309:SF13">
    <property type="entry name" value="FERRIC ENTEROBACTIN TRANSPORT PROTEIN FEPE"/>
    <property type="match status" value="1"/>
</dbReference>
<dbReference type="Pfam" id="PF02706">
    <property type="entry name" value="Wzz"/>
    <property type="match status" value="1"/>
</dbReference>
<evidence type="ECO:0000256" key="1">
    <source>
        <dbReference type="ARBA" id="ARBA00004651"/>
    </source>
</evidence>
<feature type="coiled-coil region" evidence="7">
    <location>
        <begin position="141"/>
        <end position="168"/>
    </location>
</feature>
<feature type="domain" description="Polysaccharide chain length determinant N-terminal" evidence="9">
    <location>
        <begin position="5"/>
        <end position="56"/>
    </location>
</feature>
<evidence type="ECO:0000256" key="7">
    <source>
        <dbReference type="SAM" id="Coils"/>
    </source>
</evidence>
<organism evidence="10 11">
    <name type="scientific">Anoxybacter fermentans</name>
    <dbReference type="NCBI Taxonomy" id="1323375"/>
    <lineage>
        <taxon>Bacteria</taxon>
        <taxon>Bacillati</taxon>
        <taxon>Bacillota</taxon>
        <taxon>Clostridia</taxon>
        <taxon>Halanaerobiales</taxon>
        <taxon>Anoxybacter</taxon>
    </lineage>
</organism>
<dbReference type="InterPro" id="IPR050445">
    <property type="entry name" value="Bact_polysacc_biosynth/exp"/>
</dbReference>
<feature type="coiled-coil region" evidence="7">
    <location>
        <begin position="200"/>
        <end position="248"/>
    </location>
</feature>
<reference evidence="10 11" key="1">
    <citation type="submission" date="2016-07" db="EMBL/GenBank/DDBJ databases">
        <title>Genome and transcriptome analysis of iron-reducing fermentative bacteria Anoxybacter fermentans.</title>
        <authorList>
            <person name="Zeng X."/>
            <person name="Shao Z."/>
        </authorList>
    </citation>
    <scope>NUCLEOTIDE SEQUENCE [LARGE SCALE GENOMIC DNA]</scope>
    <source>
        <strain evidence="10 11">DY22613</strain>
    </source>
</reference>
<dbReference type="RefSeq" id="WP_127017267.1">
    <property type="nucleotide sequence ID" value="NZ_CP016379.1"/>
</dbReference>
<keyword evidence="5 8" id="KW-1133">Transmembrane helix</keyword>
<comment type="similarity">
    <text evidence="2">Belongs to the CpsC/CapA family.</text>
</comment>
<keyword evidence="11" id="KW-1185">Reference proteome</keyword>
<feature type="transmembrane region" description="Helical" evidence="8">
    <location>
        <begin position="21"/>
        <end position="41"/>
    </location>
</feature>
<dbReference type="AlphaFoldDB" id="A0A3S9T076"/>
<accession>A0A3S9T076</accession>
<dbReference type="GO" id="GO:0004713">
    <property type="term" value="F:protein tyrosine kinase activity"/>
    <property type="evidence" value="ECO:0007669"/>
    <property type="project" value="TreeGrafter"/>
</dbReference>
<evidence type="ECO:0000256" key="6">
    <source>
        <dbReference type="ARBA" id="ARBA00023136"/>
    </source>
</evidence>
<evidence type="ECO:0000256" key="4">
    <source>
        <dbReference type="ARBA" id="ARBA00022692"/>
    </source>
</evidence>
<sequence length="330" mass="38505">METYEIDLWELLQTLNRRKMLIIGIVFVSVIMSYVFSAFFIDKQYQTEMWIRLNENFLPDQKEIPLEYLKSHFFYPEVIQVITKNLSDIPDLKNSLSFTQVNGLVQIVYTHTFDSKAPQLLQKWTTIARLKLIEEEGTRLIATLENDISTTQTKLAKEEQNLEEIKKLLLKESQFIEVEVVPKDTTEPKTFVYKELNPNYTDLKTEEKNIKLEIVKLKNQIKLLEQVLEEYKVILTEVNKNLDATEVNTNKLFNDLNKLRIKFNAIYSNRSIEPFQVVSAPYSNPNPISPNVKLNVLLAGFLGLFVGVFLAFFLEYVKTMKEQNQSQTVV</sequence>
<evidence type="ECO:0000256" key="3">
    <source>
        <dbReference type="ARBA" id="ARBA00022475"/>
    </source>
</evidence>
<proteinExistence type="inferred from homology"/>
<evidence type="ECO:0000259" key="9">
    <source>
        <dbReference type="Pfam" id="PF02706"/>
    </source>
</evidence>
<evidence type="ECO:0000256" key="2">
    <source>
        <dbReference type="ARBA" id="ARBA00006683"/>
    </source>
</evidence>
<name>A0A3S9T076_9FIRM</name>
<keyword evidence="3" id="KW-1003">Cell membrane</keyword>